<keyword evidence="2" id="KW-0472">Membrane</keyword>
<dbReference type="PANTHER" id="PTHR37222">
    <property type="entry name" value="OS02G0718000 PROTEIN"/>
    <property type="match status" value="1"/>
</dbReference>
<keyword evidence="4" id="KW-1185">Reference proteome</keyword>
<feature type="transmembrane region" description="Helical" evidence="2">
    <location>
        <begin position="237"/>
        <end position="259"/>
    </location>
</feature>
<dbReference type="AlphaFoldDB" id="A0A9J6A222"/>
<sequence>MASTVTRRFTTKLLRNPSFLRDSQINPKLSTPFNSYVKSTPFIQNQPPFLGMVQKEINYSQYMENLKFQAHGLAFPNHQNLLKMNPRYFSSSNEDGGNPKSPSEYPSENPEFKHQEITGPTVERDLTPLANETREVLEKMLKTMYSLSKAFAVLGLVHLGLGAWLTYKTQSSPIPEISIQSFLAFGLPFSLAFMLRRALKPIYFFKKMEEQARLQILTLTLQAAKQLNLLFVRAQGVTYSCVAVTSLGLILVVFSRLNFDSFSNDLITKKLLSYLCFCHIVIPLMEIFDLTILAVVLKSPEVDVMDNMEKIAGQVKNLYLKFPTEIGLLGLKKEQRNPSLIDNIQHQ</sequence>
<proteinExistence type="predicted"/>
<reference evidence="3 4" key="1">
    <citation type="submission" date="2020-09" db="EMBL/GenBank/DDBJ databases">
        <title>De no assembly of potato wild relative species, Solanum commersonii.</title>
        <authorList>
            <person name="Cho K."/>
        </authorList>
    </citation>
    <scope>NUCLEOTIDE SEQUENCE [LARGE SCALE GENOMIC DNA]</scope>
    <source>
        <strain evidence="3">LZ3.2</strain>
        <tissue evidence="3">Leaf</tissue>
    </source>
</reference>
<evidence type="ECO:0000313" key="3">
    <source>
        <dbReference type="EMBL" id="KAG5618496.1"/>
    </source>
</evidence>
<protein>
    <recommendedName>
        <fullName evidence="5">Transmembrane protein</fullName>
    </recommendedName>
</protein>
<keyword evidence="2" id="KW-0812">Transmembrane</keyword>
<name>A0A9J6A222_SOLCO</name>
<feature type="region of interest" description="Disordered" evidence="1">
    <location>
        <begin position="87"/>
        <end position="125"/>
    </location>
</feature>
<feature type="transmembrane region" description="Helical" evidence="2">
    <location>
        <begin position="147"/>
        <end position="167"/>
    </location>
</feature>
<evidence type="ECO:0000256" key="1">
    <source>
        <dbReference type="SAM" id="MobiDB-lite"/>
    </source>
</evidence>
<keyword evidence="2" id="KW-1133">Transmembrane helix</keyword>
<comment type="caution">
    <text evidence="3">The sequence shown here is derived from an EMBL/GenBank/DDBJ whole genome shotgun (WGS) entry which is preliminary data.</text>
</comment>
<feature type="transmembrane region" description="Helical" evidence="2">
    <location>
        <begin position="179"/>
        <end position="199"/>
    </location>
</feature>
<accession>A0A9J6A222</accession>
<feature type="compositionally biased region" description="Basic and acidic residues" evidence="1">
    <location>
        <begin position="110"/>
        <end position="125"/>
    </location>
</feature>
<evidence type="ECO:0000313" key="4">
    <source>
        <dbReference type="Proteomes" id="UP000824120"/>
    </source>
</evidence>
<dbReference type="OrthoDB" id="1908269at2759"/>
<feature type="transmembrane region" description="Helical" evidence="2">
    <location>
        <begin position="271"/>
        <end position="297"/>
    </location>
</feature>
<evidence type="ECO:0000256" key="2">
    <source>
        <dbReference type="SAM" id="Phobius"/>
    </source>
</evidence>
<dbReference type="PANTHER" id="PTHR37222:SF1">
    <property type="entry name" value="OS02G0718000 PROTEIN"/>
    <property type="match status" value="1"/>
</dbReference>
<gene>
    <name evidence="3" type="ORF">H5410_018320</name>
</gene>
<dbReference type="Proteomes" id="UP000824120">
    <property type="component" value="Chromosome 3"/>
</dbReference>
<evidence type="ECO:0008006" key="5">
    <source>
        <dbReference type="Google" id="ProtNLM"/>
    </source>
</evidence>
<dbReference type="EMBL" id="JACXVP010000003">
    <property type="protein sequence ID" value="KAG5618496.1"/>
    <property type="molecule type" value="Genomic_DNA"/>
</dbReference>
<feature type="compositionally biased region" description="Polar residues" evidence="1">
    <location>
        <begin position="87"/>
        <end position="106"/>
    </location>
</feature>
<organism evidence="3 4">
    <name type="scientific">Solanum commersonii</name>
    <name type="common">Commerson's wild potato</name>
    <name type="synonym">Commerson's nightshade</name>
    <dbReference type="NCBI Taxonomy" id="4109"/>
    <lineage>
        <taxon>Eukaryota</taxon>
        <taxon>Viridiplantae</taxon>
        <taxon>Streptophyta</taxon>
        <taxon>Embryophyta</taxon>
        <taxon>Tracheophyta</taxon>
        <taxon>Spermatophyta</taxon>
        <taxon>Magnoliopsida</taxon>
        <taxon>eudicotyledons</taxon>
        <taxon>Gunneridae</taxon>
        <taxon>Pentapetalae</taxon>
        <taxon>asterids</taxon>
        <taxon>lamiids</taxon>
        <taxon>Solanales</taxon>
        <taxon>Solanaceae</taxon>
        <taxon>Solanoideae</taxon>
        <taxon>Solaneae</taxon>
        <taxon>Solanum</taxon>
    </lineage>
</organism>